<dbReference type="Proteomes" id="UP001642409">
    <property type="component" value="Unassembled WGS sequence"/>
</dbReference>
<dbReference type="GO" id="GO:0005634">
    <property type="term" value="C:nucleus"/>
    <property type="evidence" value="ECO:0007669"/>
    <property type="project" value="UniProtKB-UniRule"/>
</dbReference>
<feature type="domain" description="HMG box" evidence="2">
    <location>
        <begin position="5"/>
        <end position="69"/>
    </location>
</feature>
<name>A0AA86PV73_9EUKA</name>
<dbReference type="SUPFAM" id="SSF47095">
    <property type="entry name" value="HMG-box"/>
    <property type="match status" value="1"/>
</dbReference>
<evidence type="ECO:0000313" key="3">
    <source>
        <dbReference type="EMBL" id="CAI9945593.1"/>
    </source>
</evidence>
<dbReference type="Gene3D" id="1.10.30.10">
    <property type="entry name" value="High mobility group box domain"/>
    <property type="match status" value="1"/>
</dbReference>
<accession>A0AA86PV73</accession>
<evidence type="ECO:0000313" key="5">
    <source>
        <dbReference type="Proteomes" id="UP001642409"/>
    </source>
</evidence>
<dbReference type="AlphaFoldDB" id="A0AA86PV73"/>
<sequence>MQFKPQKPKTPYQTFQQDFKHTIEYVSISDRSKKFSELWNQQSQELKQKYQQEYDELIKMYQKQLAIYYLKYPEQLIIEKQIKQQQLKKQPKFDLCKRIIIYESIVISEYISNGGVNLSANDLQTISKQFEQLDQDSLNALDMFDFDKYKGQLMKLQDYKNK</sequence>
<proteinExistence type="predicted"/>
<dbReference type="EMBL" id="CAXDID020000066">
    <property type="protein sequence ID" value="CAL6012433.1"/>
    <property type="molecule type" value="Genomic_DNA"/>
</dbReference>
<protein>
    <submittedName>
        <fullName evidence="3">HMG (High mobility group) box domain-containing protein</fullName>
    </submittedName>
    <submittedName>
        <fullName evidence="4">HMG_(High mobility group) box domain-containing protein</fullName>
    </submittedName>
</protein>
<evidence type="ECO:0000313" key="4">
    <source>
        <dbReference type="EMBL" id="CAL6012433.1"/>
    </source>
</evidence>
<reference evidence="4 5" key="2">
    <citation type="submission" date="2024-07" db="EMBL/GenBank/DDBJ databases">
        <authorList>
            <person name="Akdeniz Z."/>
        </authorList>
    </citation>
    <scope>NUCLEOTIDE SEQUENCE [LARGE SCALE GENOMIC DNA]</scope>
</reference>
<dbReference type="PROSITE" id="PS50118">
    <property type="entry name" value="HMG_BOX_2"/>
    <property type="match status" value="1"/>
</dbReference>
<dbReference type="EMBL" id="CATOUU010000747">
    <property type="protein sequence ID" value="CAI9945593.1"/>
    <property type="molecule type" value="Genomic_DNA"/>
</dbReference>
<keyword evidence="5" id="KW-1185">Reference proteome</keyword>
<organism evidence="3">
    <name type="scientific">Hexamita inflata</name>
    <dbReference type="NCBI Taxonomy" id="28002"/>
    <lineage>
        <taxon>Eukaryota</taxon>
        <taxon>Metamonada</taxon>
        <taxon>Diplomonadida</taxon>
        <taxon>Hexamitidae</taxon>
        <taxon>Hexamitinae</taxon>
        <taxon>Hexamita</taxon>
    </lineage>
</organism>
<dbReference type="InterPro" id="IPR009071">
    <property type="entry name" value="HMG_box_dom"/>
</dbReference>
<keyword evidence="1" id="KW-0238">DNA-binding</keyword>
<dbReference type="GO" id="GO:0003677">
    <property type="term" value="F:DNA binding"/>
    <property type="evidence" value="ECO:0007669"/>
    <property type="project" value="UniProtKB-UniRule"/>
</dbReference>
<evidence type="ECO:0000256" key="1">
    <source>
        <dbReference type="PROSITE-ProRule" id="PRU00267"/>
    </source>
</evidence>
<gene>
    <name evidence="4" type="ORF">HINF_LOCUS23302</name>
    <name evidence="3" type="ORF">HINF_LOCUS33238</name>
</gene>
<feature type="DNA-binding region" description="HMG box" evidence="1">
    <location>
        <begin position="5"/>
        <end position="69"/>
    </location>
</feature>
<dbReference type="InterPro" id="IPR036910">
    <property type="entry name" value="HMG_box_dom_sf"/>
</dbReference>
<dbReference type="SMART" id="SM00398">
    <property type="entry name" value="HMG"/>
    <property type="match status" value="1"/>
</dbReference>
<comment type="caution">
    <text evidence="3">The sequence shown here is derived from an EMBL/GenBank/DDBJ whole genome shotgun (WGS) entry which is preliminary data.</text>
</comment>
<evidence type="ECO:0000259" key="2">
    <source>
        <dbReference type="PROSITE" id="PS50118"/>
    </source>
</evidence>
<keyword evidence="1" id="KW-0539">Nucleus</keyword>
<reference evidence="3" key="1">
    <citation type="submission" date="2023-06" db="EMBL/GenBank/DDBJ databases">
        <authorList>
            <person name="Kurt Z."/>
        </authorList>
    </citation>
    <scope>NUCLEOTIDE SEQUENCE</scope>
</reference>